<dbReference type="Gene3D" id="3.40.50.1820">
    <property type="entry name" value="alpha/beta hydrolase"/>
    <property type="match status" value="1"/>
</dbReference>
<dbReference type="PANTHER" id="PTHR48081">
    <property type="entry name" value="AB HYDROLASE SUPERFAMILY PROTEIN C4A8.06C"/>
    <property type="match status" value="1"/>
</dbReference>
<dbReference type="InterPro" id="IPR050300">
    <property type="entry name" value="GDXG_lipolytic_enzyme"/>
</dbReference>
<dbReference type="Proteomes" id="UP000194360">
    <property type="component" value="Unassembled WGS sequence"/>
</dbReference>
<evidence type="ECO:0000313" key="4">
    <source>
        <dbReference type="Proteomes" id="UP000194360"/>
    </source>
</evidence>
<dbReference type="EMBL" id="MIGB01000016">
    <property type="protein sequence ID" value="OSY39617.1"/>
    <property type="molecule type" value="Genomic_DNA"/>
</dbReference>
<evidence type="ECO:0000256" key="1">
    <source>
        <dbReference type="ARBA" id="ARBA00022801"/>
    </source>
</evidence>
<reference evidence="3 4" key="1">
    <citation type="submission" date="2016-09" db="EMBL/GenBank/DDBJ databases">
        <title>Pseudonocardia autotrophica DSM535, a candidate organism with high potential of specific P450 cytochromes.</title>
        <authorList>
            <person name="Grumaz C."/>
            <person name="Vainshtein Y."/>
            <person name="Kirstahler P."/>
            <person name="Sohn K."/>
        </authorList>
    </citation>
    <scope>NUCLEOTIDE SEQUENCE [LARGE SCALE GENOMIC DNA]</scope>
    <source>
        <strain evidence="3 4">DSM 535</strain>
    </source>
</reference>
<feature type="domain" description="BD-FAE-like" evidence="2">
    <location>
        <begin position="73"/>
        <end position="263"/>
    </location>
</feature>
<evidence type="ECO:0000313" key="3">
    <source>
        <dbReference type="EMBL" id="OSY39617.1"/>
    </source>
</evidence>
<sequence>MIRDVGDPDRRARVDRRTFGVLLGGLAATGLLASCSSGDDGPAVPESTATAGPPAPERIAYGGHPDQFGELTVPADRPLPRAIVVVVHGGFWRAGSDLGLMRPVAAALVAAGFATWNIEYRRVDAGGGWTATFDDVAMAADHLSTLGSTRFDLRKVYALGHSAGGHLAAWLATRPGQQPGDPGADPAVRVAGVVPLAGVLDLAAADSLGDRAVDALVGGTPRSAPERYAAASPIRRLPLGVPSVCVHGTADETVPISQSEAFVAEATAAGDSAELVRVEGADHMQLIDPAHPGWAASLRALEGLVGG</sequence>
<dbReference type="PANTHER" id="PTHR48081:SF13">
    <property type="entry name" value="ALPHA_BETA HYDROLASE"/>
    <property type="match status" value="1"/>
</dbReference>
<accession>A0A1Y2MXU0</accession>
<dbReference type="Pfam" id="PF20434">
    <property type="entry name" value="BD-FAE"/>
    <property type="match status" value="1"/>
</dbReference>
<dbReference type="OrthoDB" id="255603at2"/>
<evidence type="ECO:0000259" key="2">
    <source>
        <dbReference type="Pfam" id="PF20434"/>
    </source>
</evidence>
<dbReference type="PROSITE" id="PS51257">
    <property type="entry name" value="PROKAR_LIPOPROTEIN"/>
    <property type="match status" value="1"/>
</dbReference>
<keyword evidence="1 3" id="KW-0378">Hydrolase</keyword>
<dbReference type="InterPro" id="IPR029058">
    <property type="entry name" value="AB_hydrolase_fold"/>
</dbReference>
<name>A0A1Y2MXU0_PSEAH</name>
<gene>
    <name evidence="3" type="ORF">BG845_03214</name>
</gene>
<organism evidence="3 4">
    <name type="scientific">Pseudonocardia autotrophica</name>
    <name type="common">Amycolata autotrophica</name>
    <name type="synonym">Nocardia autotrophica</name>
    <dbReference type="NCBI Taxonomy" id="2074"/>
    <lineage>
        <taxon>Bacteria</taxon>
        <taxon>Bacillati</taxon>
        <taxon>Actinomycetota</taxon>
        <taxon>Actinomycetes</taxon>
        <taxon>Pseudonocardiales</taxon>
        <taxon>Pseudonocardiaceae</taxon>
        <taxon>Pseudonocardia</taxon>
    </lineage>
</organism>
<dbReference type="InterPro" id="IPR049492">
    <property type="entry name" value="BD-FAE-like_dom"/>
</dbReference>
<dbReference type="SUPFAM" id="SSF53474">
    <property type="entry name" value="alpha/beta-Hydrolases"/>
    <property type="match status" value="1"/>
</dbReference>
<comment type="caution">
    <text evidence="3">The sequence shown here is derived from an EMBL/GenBank/DDBJ whole genome shotgun (WGS) entry which is preliminary data.</text>
</comment>
<dbReference type="STRING" id="2074.BG845_03214"/>
<proteinExistence type="predicted"/>
<dbReference type="AlphaFoldDB" id="A0A1Y2MXU0"/>
<protein>
    <submittedName>
        <fullName evidence="3">Alpha/beta hydrolase family protein</fullName>
    </submittedName>
</protein>
<dbReference type="GO" id="GO:0016787">
    <property type="term" value="F:hydrolase activity"/>
    <property type="evidence" value="ECO:0007669"/>
    <property type="project" value="UniProtKB-KW"/>
</dbReference>
<keyword evidence="4" id="KW-1185">Reference proteome</keyword>